<dbReference type="Proteomes" id="UP000007813">
    <property type="component" value="Unassembled WGS sequence"/>
</dbReference>
<sequence length="41" mass="4968">MVKCEIIDLYTERSNSNRYDLREYSPQRFERLGEILTEIGE</sequence>
<evidence type="ECO:0000313" key="2">
    <source>
        <dbReference type="Proteomes" id="UP000007813"/>
    </source>
</evidence>
<gene>
    <name evidence="1" type="ORF">HSB1_38510</name>
</gene>
<accession>J3JDT4</accession>
<evidence type="ECO:0000313" key="1">
    <source>
        <dbReference type="EMBL" id="EJN57766.1"/>
    </source>
</evidence>
<dbReference type="EMBL" id="ALJD01000010">
    <property type="protein sequence ID" value="EJN57766.1"/>
    <property type="molecule type" value="Genomic_DNA"/>
</dbReference>
<proteinExistence type="predicted"/>
<name>J3JDT4_9EURY</name>
<organism evidence="1 2">
    <name type="scientific">Halogranum salarium B-1</name>
    <dbReference type="NCBI Taxonomy" id="1210908"/>
    <lineage>
        <taxon>Archaea</taxon>
        <taxon>Methanobacteriati</taxon>
        <taxon>Methanobacteriota</taxon>
        <taxon>Stenosarchaea group</taxon>
        <taxon>Halobacteria</taxon>
        <taxon>Halobacteriales</taxon>
        <taxon>Haloferacaceae</taxon>
    </lineage>
</organism>
<reference evidence="1 2" key="1">
    <citation type="journal article" date="2012" name="J. Bacteriol.">
        <title>Draft Genome Sequence of the Extremely Halophilic Archaeon Halogranum salarium B-1T.</title>
        <authorList>
            <person name="Kim K.K."/>
            <person name="Lee K.C."/>
            <person name="Lee J.S."/>
        </authorList>
    </citation>
    <scope>NUCLEOTIDE SEQUENCE [LARGE SCALE GENOMIC DNA]</scope>
    <source>
        <strain evidence="1 2">B-1</strain>
    </source>
</reference>
<dbReference type="AlphaFoldDB" id="J3JDT4"/>
<comment type="caution">
    <text evidence="1">The sequence shown here is derived from an EMBL/GenBank/DDBJ whole genome shotgun (WGS) entry which is preliminary data.</text>
</comment>
<protein>
    <submittedName>
        <fullName evidence="1">Uncharacterized protein</fullName>
    </submittedName>
</protein>